<dbReference type="Pfam" id="PF02133">
    <property type="entry name" value="Transp_cyt_pur"/>
    <property type="match status" value="1"/>
</dbReference>
<dbReference type="PANTHER" id="PTHR31806">
    <property type="entry name" value="PURINE-CYTOSINE PERMEASE FCY2-RELATED"/>
    <property type="match status" value="1"/>
</dbReference>
<keyword evidence="5 7" id="KW-1133">Transmembrane helix</keyword>
<sequence>MSKSETSLSTIEARHIDYVPESERHGKVWKQGPFWFLGNFQPFTVSIGFIGPLVGLNFLWTSIAAISGILFGTLFMAAHAAQGPKLGLPQLVQSRAQFGYRGVTVPLIATTFTFIAFNVVDTVIIKEGVKNIFGWNATLVAICIGVLAVLLAIYGHDWLHRVFQILFWASLPFWIVLTGGIIFGQVKSTVEPSGAFSIAGFFAMFAVAASYNITYAPYVSDYSRYLPKDTSTSAIIKYVFIGASGSPIWLIPLGAWLATRLGVADALAGIHDAGNATFSNVGTILAILAVLALVATMGLNAYSGMLGIVTAIDSYHPVRSHVRIRVVSIVAMGIIWFILGLVLDGATSVLNSSLLVMLYLLAPWTAINLIDFYFVRHGKYAITDLFSVNGIYHRWNKIGIISYAIGIAVEIPFMFIPGYYESAGAIKLQYVDISWIIGLAVGGGLYYILSRSLDLNAEKPAIEKSEEMLAATGLAR</sequence>
<comment type="similarity">
    <text evidence="2">Belongs to the purine-cytosine permease (2.A.39) family.</text>
</comment>
<dbReference type="GO" id="GO:0005886">
    <property type="term" value="C:plasma membrane"/>
    <property type="evidence" value="ECO:0007669"/>
    <property type="project" value="TreeGrafter"/>
</dbReference>
<feature type="transmembrane region" description="Helical" evidence="7">
    <location>
        <begin position="428"/>
        <end position="449"/>
    </location>
</feature>
<feature type="transmembrane region" description="Helical" evidence="7">
    <location>
        <begin position="165"/>
        <end position="183"/>
    </location>
</feature>
<proteinExistence type="inferred from homology"/>
<accession>A0A6J7VL43</accession>
<feature type="transmembrane region" description="Helical" evidence="7">
    <location>
        <begin position="58"/>
        <end position="77"/>
    </location>
</feature>
<comment type="subcellular location">
    <subcellularLocation>
        <location evidence="1">Membrane</location>
        <topology evidence="1">Multi-pass membrane protein</topology>
    </subcellularLocation>
</comment>
<feature type="transmembrane region" description="Helical" evidence="7">
    <location>
        <begin position="34"/>
        <end position="52"/>
    </location>
</feature>
<protein>
    <submittedName>
        <fullName evidence="8">Unannotated protein</fullName>
    </submittedName>
</protein>
<evidence type="ECO:0000256" key="2">
    <source>
        <dbReference type="ARBA" id="ARBA00008974"/>
    </source>
</evidence>
<evidence type="ECO:0000256" key="4">
    <source>
        <dbReference type="ARBA" id="ARBA00022692"/>
    </source>
</evidence>
<dbReference type="PANTHER" id="PTHR31806:SF1">
    <property type="entry name" value="PURINE-CYTOSINE PERMEASE FCY2-RELATED"/>
    <property type="match status" value="1"/>
</dbReference>
<dbReference type="GO" id="GO:0022857">
    <property type="term" value="F:transmembrane transporter activity"/>
    <property type="evidence" value="ECO:0007669"/>
    <property type="project" value="InterPro"/>
</dbReference>
<gene>
    <name evidence="8" type="ORF">UFOPK4410_00206</name>
</gene>
<feature type="transmembrane region" description="Helical" evidence="7">
    <location>
        <begin position="322"/>
        <end position="342"/>
    </location>
</feature>
<evidence type="ECO:0000313" key="8">
    <source>
        <dbReference type="EMBL" id="CAB5105487.1"/>
    </source>
</evidence>
<dbReference type="PIRSF" id="PIRSF002744">
    <property type="entry name" value="Pur-cyt_permease"/>
    <property type="match status" value="1"/>
</dbReference>
<feature type="transmembrane region" description="Helical" evidence="7">
    <location>
        <begin position="395"/>
        <end position="416"/>
    </location>
</feature>
<feature type="transmembrane region" description="Helical" evidence="7">
    <location>
        <begin position="98"/>
        <end position="120"/>
    </location>
</feature>
<feature type="transmembrane region" description="Helical" evidence="7">
    <location>
        <begin position="195"/>
        <end position="214"/>
    </location>
</feature>
<dbReference type="InterPro" id="IPR001248">
    <property type="entry name" value="Pur-cyt_permease"/>
</dbReference>
<dbReference type="Gene3D" id="1.10.4160.10">
    <property type="entry name" value="Hydantoin permease"/>
    <property type="match status" value="1"/>
</dbReference>
<evidence type="ECO:0000256" key="3">
    <source>
        <dbReference type="ARBA" id="ARBA00022448"/>
    </source>
</evidence>
<keyword evidence="4 7" id="KW-0812">Transmembrane</keyword>
<keyword evidence="6 7" id="KW-0472">Membrane</keyword>
<dbReference type="AlphaFoldDB" id="A0A6J7VL43"/>
<feature type="transmembrane region" description="Helical" evidence="7">
    <location>
        <begin position="354"/>
        <end position="374"/>
    </location>
</feature>
<organism evidence="8">
    <name type="scientific">freshwater metagenome</name>
    <dbReference type="NCBI Taxonomy" id="449393"/>
    <lineage>
        <taxon>unclassified sequences</taxon>
        <taxon>metagenomes</taxon>
        <taxon>ecological metagenomes</taxon>
    </lineage>
</organism>
<feature type="transmembrane region" description="Helical" evidence="7">
    <location>
        <begin position="278"/>
        <end position="302"/>
    </location>
</feature>
<dbReference type="EMBL" id="CAFBRV010000009">
    <property type="protein sequence ID" value="CAB5105487.1"/>
    <property type="molecule type" value="Genomic_DNA"/>
</dbReference>
<evidence type="ECO:0000256" key="6">
    <source>
        <dbReference type="ARBA" id="ARBA00023136"/>
    </source>
</evidence>
<reference evidence="8" key="1">
    <citation type="submission" date="2020-05" db="EMBL/GenBank/DDBJ databases">
        <authorList>
            <person name="Chiriac C."/>
            <person name="Salcher M."/>
            <person name="Ghai R."/>
            <person name="Kavagutti S V."/>
        </authorList>
    </citation>
    <scope>NUCLEOTIDE SEQUENCE</scope>
</reference>
<name>A0A6J7VL43_9ZZZZ</name>
<evidence type="ECO:0000256" key="1">
    <source>
        <dbReference type="ARBA" id="ARBA00004141"/>
    </source>
</evidence>
<keyword evidence="3" id="KW-0813">Transport</keyword>
<dbReference type="InterPro" id="IPR026030">
    <property type="entry name" value="Pur-cyt_permease_Fcy2/21/22"/>
</dbReference>
<evidence type="ECO:0000256" key="5">
    <source>
        <dbReference type="ARBA" id="ARBA00022989"/>
    </source>
</evidence>
<feature type="transmembrane region" description="Helical" evidence="7">
    <location>
        <begin position="132"/>
        <end position="153"/>
    </location>
</feature>
<evidence type="ECO:0000256" key="7">
    <source>
        <dbReference type="SAM" id="Phobius"/>
    </source>
</evidence>